<proteinExistence type="predicted"/>
<organism evidence="1">
    <name type="scientific">Desertifilum tharense IPPAS B-1220</name>
    <dbReference type="NCBI Taxonomy" id="1781255"/>
    <lineage>
        <taxon>Bacteria</taxon>
        <taxon>Bacillati</taxon>
        <taxon>Cyanobacteriota</taxon>
        <taxon>Cyanophyceae</taxon>
        <taxon>Desertifilales</taxon>
        <taxon>Desertifilaceae</taxon>
        <taxon>Desertifilum</taxon>
    </lineage>
</organism>
<evidence type="ECO:0000313" key="1">
    <source>
        <dbReference type="EMBL" id="OEJ76559.1"/>
    </source>
</evidence>
<reference evidence="1" key="1">
    <citation type="submission" date="2016-09" db="EMBL/GenBank/DDBJ databases">
        <title>Draft genome of thermotolerant cyanobacterium Desertifilum sp. strain IPPAS B-1220.</title>
        <authorList>
            <person name="Sinetova M.A."/>
            <person name="Bolakhan K."/>
            <person name="Zayadan B.K."/>
            <person name="Mironov K.S."/>
            <person name="Ustinova V."/>
            <person name="Kupriyanova E.V."/>
            <person name="Sidorov R.A."/>
            <person name="Skrypnik A.N."/>
            <person name="Gogoleva N.E."/>
            <person name="Gogolev Y.V."/>
            <person name="Los D.A."/>
        </authorList>
    </citation>
    <scope>NUCLEOTIDE SEQUENCE [LARGE SCALE GENOMIC DNA]</scope>
    <source>
        <strain evidence="1">IPPAS B-1220</strain>
    </source>
</reference>
<protein>
    <submittedName>
        <fullName evidence="1">Uncharacterized protein</fullName>
    </submittedName>
</protein>
<sequence>MIQDYKGWVIQLIQQNNTWQVCITSPDGVSSKIGSLVGFHAHPEAAILEAQSCIDRHQTEILLRDILEDWCDRALISWPEWEHLSTSLTRWVIQH</sequence>
<accession>A0A1E5QPH6</accession>
<comment type="caution">
    <text evidence="1">The sequence shown here is derived from an EMBL/GenBank/DDBJ whole genome shotgun (WGS) entry which is preliminary data.</text>
</comment>
<name>A0A1E5QPH6_9CYAN</name>
<dbReference type="AlphaFoldDB" id="A0A1E5QPH6"/>
<gene>
    <name evidence="1" type="ORF">BH720_04210</name>
</gene>
<dbReference type="EMBL" id="MJGC01000037">
    <property type="protein sequence ID" value="OEJ76559.1"/>
    <property type="molecule type" value="Genomic_DNA"/>
</dbReference>
<dbReference type="RefSeq" id="WP_069965911.1">
    <property type="nucleotide sequence ID" value="NZ_CM124774.1"/>
</dbReference>